<dbReference type="HOGENOM" id="CLU_016350_0_0_1"/>
<keyword evidence="8" id="KW-1185">Reference proteome</keyword>
<sequence>MSKPNPSPSATVMTPSSSSQSLRGRPKRSSSQNIDYNLKKIRKIITSDYDEPTPKLNNNSTENKQFENSVDANNDILNVATGLPLNKGPTDKIKKERLWNFKRITSSVTNGDNSNNKFGILMTKQEQDKDYDNNDDSFASSIEARLYIPNLKTKESKNLVKPSNMRQTDKLQDGHEIPNDITIDNSNKPISKNIHIKFKESNLNEMKKRLLATSNSTLDAPKSIRTTEEEEEEEEENSDADNIPDFDNDDFCSACLQTGSFLCCDTCPRSFHFLCLDPPIDPNHLPEGDWSCPSCTFNSKYQVKPHNTNHNNSNTNTHLNAKLVKQDELNFLNDLYSKHSTNLFGKLLFQSESFNPKQFSLPNSIRSIFKSTKSDEKGNYIDSNLLKLPLSNKQLYESAYGQSVTKLDSYYPENHYDENNNLLICYKCKTTKLGTWDNPGSSRLLIKCDYCNTPWHLDCVPNVPRASLKNLGNKWKCPLHASTTNDRNRNLSNQDNEFNALQSCHFENDGNIEVQLLDEITSISKTVVNDFENDKLPILNENSIKLDFLNKIFNYKQIQKIHDFNLQKNLIDKLTNIQKHNGSRNEDTKNAVNINDLCHLLYFKISNDQNREMRKLWDFSELCNLAGNELKTEKPALKSQEFNKKMSENVLLESNELSQLLLIKHLIQSKPKDEVIKFFNLDDEHS</sequence>
<keyword evidence="2 4" id="KW-0863">Zinc-finger</keyword>
<dbReference type="GO" id="GO:0060195">
    <property type="term" value="P:negative regulation of antisense RNA transcription"/>
    <property type="evidence" value="ECO:0007669"/>
    <property type="project" value="EnsemblFungi"/>
</dbReference>
<dbReference type="PANTHER" id="PTHR47636">
    <property type="entry name" value="TRANSCRIPTIONAL REGULATORY PROTEIN RCO1"/>
    <property type="match status" value="1"/>
</dbReference>
<feature type="domain" description="PHD-type" evidence="6">
    <location>
        <begin position="249"/>
        <end position="298"/>
    </location>
</feature>
<dbReference type="Proteomes" id="UP000005220">
    <property type="component" value="Chromosome 1"/>
</dbReference>
<evidence type="ECO:0000259" key="6">
    <source>
        <dbReference type="PROSITE" id="PS50016"/>
    </source>
</evidence>
<dbReference type="FunCoup" id="H2AMM9">
    <property type="interactions" value="293"/>
</dbReference>
<name>H2AMM9_KAZAF</name>
<dbReference type="GO" id="GO:0045944">
    <property type="term" value="P:positive regulation of transcription by RNA polymerase II"/>
    <property type="evidence" value="ECO:0007669"/>
    <property type="project" value="EnsemblFungi"/>
</dbReference>
<protein>
    <recommendedName>
        <fullName evidence="6">PHD-type domain-containing protein</fullName>
    </recommendedName>
</protein>
<feature type="compositionally biased region" description="Acidic residues" evidence="5">
    <location>
        <begin position="228"/>
        <end position="243"/>
    </location>
</feature>
<evidence type="ECO:0000256" key="5">
    <source>
        <dbReference type="SAM" id="MobiDB-lite"/>
    </source>
</evidence>
<evidence type="ECO:0000256" key="4">
    <source>
        <dbReference type="PROSITE-ProRule" id="PRU00146"/>
    </source>
</evidence>
<dbReference type="InterPro" id="IPR052819">
    <property type="entry name" value="Chromatin_regulatory_protein"/>
</dbReference>
<evidence type="ECO:0000313" key="8">
    <source>
        <dbReference type="Proteomes" id="UP000005220"/>
    </source>
</evidence>
<dbReference type="InterPro" id="IPR013083">
    <property type="entry name" value="Znf_RING/FYVE/PHD"/>
</dbReference>
<dbReference type="GO" id="GO:0006368">
    <property type="term" value="P:transcription elongation by RNA polymerase II"/>
    <property type="evidence" value="ECO:0007669"/>
    <property type="project" value="EnsemblFungi"/>
</dbReference>
<keyword evidence="3" id="KW-0862">Zinc</keyword>
<dbReference type="SUPFAM" id="SSF57903">
    <property type="entry name" value="FYVE/PHD zinc finger"/>
    <property type="match status" value="2"/>
</dbReference>
<dbReference type="InterPro" id="IPR019786">
    <property type="entry name" value="Zinc_finger_PHD-type_CS"/>
</dbReference>
<dbReference type="GO" id="GO:0030174">
    <property type="term" value="P:regulation of DNA-templated DNA replication initiation"/>
    <property type="evidence" value="ECO:0007669"/>
    <property type="project" value="EnsemblFungi"/>
</dbReference>
<dbReference type="STRING" id="1071382.H2AMM9"/>
<dbReference type="InterPro" id="IPR019787">
    <property type="entry name" value="Znf_PHD-finger"/>
</dbReference>
<evidence type="ECO:0000256" key="2">
    <source>
        <dbReference type="ARBA" id="ARBA00022771"/>
    </source>
</evidence>
<dbReference type="OrthoDB" id="5876363at2759"/>
<dbReference type="GO" id="GO:0032221">
    <property type="term" value="C:Rpd3S complex"/>
    <property type="evidence" value="ECO:0007669"/>
    <property type="project" value="EnsemblFungi"/>
</dbReference>
<accession>H2AMM9</accession>
<dbReference type="RefSeq" id="XP_003954764.1">
    <property type="nucleotide sequence ID" value="XM_003954715.1"/>
</dbReference>
<dbReference type="SMART" id="SM00249">
    <property type="entry name" value="PHD"/>
    <property type="match status" value="2"/>
</dbReference>
<dbReference type="PANTHER" id="PTHR47636:SF1">
    <property type="entry name" value="TRANSCRIPTIONAL REGULATORY PROTEIN RCO1"/>
    <property type="match status" value="1"/>
</dbReference>
<dbReference type="Pfam" id="PF00628">
    <property type="entry name" value="PHD"/>
    <property type="match status" value="1"/>
</dbReference>
<organism evidence="7 8">
    <name type="scientific">Kazachstania africana (strain ATCC 22294 / BCRC 22015 / CBS 2517 / CECT 1963 / NBRC 1671 / NRRL Y-8276)</name>
    <name type="common">Yeast</name>
    <name type="synonym">Kluyveromyces africanus</name>
    <dbReference type="NCBI Taxonomy" id="1071382"/>
    <lineage>
        <taxon>Eukaryota</taxon>
        <taxon>Fungi</taxon>
        <taxon>Dikarya</taxon>
        <taxon>Ascomycota</taxon>
        <taxon>Saccharomycotina</taxon>
        <taxon>Saccharomycetes</taxon>
        <taxon>Saccharomycetales</taxon>
        <taxon>Saccharomycetaceae</taxon>
        <taxon>Kazachstania</taxon>
    </lineage>
</organism>
<dbReference type="CDD" id="cd15535">
    <property type="entry name" value="PHD1_Rco1"/>
    <property type="match status" value="1"/>
</dbReference>
<dbReference type="PROSITE" id="PS50016">
    <property type="entry name" value="ZF_PHD_2"/>
    <property type="match status" value="1"/>
</dbReference>
<feature type="region of interest" description="Disordered" evidence="5">
    <location>
        <begin position="214"/>
        <end position="243"/>
    </location>
</feature>
<feature type="region of interest" description="Disordered" evidence="5">
    <location>
        <begin position="157"/>
        <end position="184"/>
    </location>
</feature>
<dbReference type="Gene3D" id="3.30.40.10">
    <property type="entry name" value="Zinc/RING finger domain, C3HC4 (zinc finger)"/>
    <property type="match status" value="2"/>
</dbReference>
<dbReference type="eggNOG" id="KOG4299">
    <property type="taxonomic scope" value="Eukaryota"/>
</dbReference>
<feature type="compositionally biased region" description="Basic and acidic residues" evidence="5">
    <location>
        <begin position="167"/>
        <end position="178"/>
    </location>
</feature>
<feature type="region of interest" description="Disordered" evidence="5">
    <location>
        <begin position="1"/>
        <end position="35"/>
    </location>
</feature>
<evidence type="ECO:0000313" key="7">
    <source>
        <dbReference type="EMBL" id="CCF55629.1"/>
    </source>
</evidence>
<reference evidence="7 8" key="1">
    <citation type="journal article" date="2011" name="Proc. Natl. Acad. Sci. U.S.A.">
        <title>Evolutionary erosion of yeast sex chromosomes by mating-type switching accidents.</title>
        <authorList>
            <person name="Gordon J.L."/>
            <person name="Armisen D."/>
            <person name="Proux-Wera E."/>
            <person name="Oheigeartaigh S.S."/>
            <person name="Byrne K.P."/>
            <person name="Wolfe K.H."/>
        </authorList>
    </citation>
    <scope>NUCLEOTIDE SEQUENCE [LARGE SCALE GENOMIC DNA]</scope>
    <source>
        <strain evidence="8">ATCC 22294 / BCRC 22015 / CBS 2517 / CECT 1963 / NBRC 1671 / NRRL Y-8276</strain>
    </source>
</reference>
<dbReference type="InterPro" id="IPR001965">
    <property type="entry name" value="Znf_PHD"/>
</dbReference>
<proteinExistence type="predicted"/>
<dbReference type="EMBL" id="HE650821">
    <property type="protein sequence ID" value="CCF55629.1"/>
    <property type="molecule type" value="Genomic_DNA"/>
</dbReference>
<dbReference type="InterPro" id="IPR011011">
    <property type="entry name" value="Znf_FYVE_PHD"/>
</dbReference>
<dbReference type="PROSITE" id="PS01359">
    <property type="entry name" value="ZF_PHD_1"/>
    <property type="match status" value="1"/>
</dbReference>
<dbReference type="GeneID" id="13886330"/>
<evidence type="ECO:0000256" key="1">
    <source>
        <dbReference type="ARBA" id="ARBA00022723"/>
    </source>
</evidence>
<dbReference type="GO" id="GO:0008270">
    <property type="term" value="F:zinc ion binding"/>
    <property type="evidence" value="ECO:0007669"/>
    <property type="project" value="UniProtKB-KW"/>
</dbReference>
<feature type="compositionally biased region" description="Polar residues" evidence="5">
    <location>
        <begin position="8"/>
        <end position="22"/>
    </location>
</feature>
<dbReference type="AlphaFoldDB" id="H2AMM9"/>
<gene>
    <name evidence="7" type="primary">KAFR0A01910</name>
    <name evidence="7" type="ORF">KAFR_0A01910</name>
</gene>
<dbReference type="KEGG" id="kaf:KAFR_0A01910"/>
<keyword evidence="1" id="KW-0479">Metal-binding</keyword>
<evidence type="ECO:0000256" key="3">
    <source>
        <dbReference type="ARBA" id="ARBA00022833"/>
    </source>
</evidence>
<dbReference type="InParanoid" id="H2AMM9"/>